<accession>A0A4V0H2U9</accession>
<dbReference type="Pfam" id="PF09966">
    <property type="entry name" value="DUF2200"/>
    <property type="match status" value="1"/>
</dbReference>
<evidence type="ECO:0000313" key="1">
    <source>
        <dbReference type="EMBL" id="VTT41508.1"/>
    </source>
</evidence>
<dbReference type="InterPro" id="IPR023204">
    <property type="entry name" value="SP1917_dom_sf"/>
</dbReference>
<dbReference type="AlphaFoldDB" id="A0A4V0H2U9"/>
<organism evidence="1 2">
    <name type="scientific">Streptococcus porcinus</name>
    <dbReference type="NCBI Taxonomy" id="1340"/>
    <lineage>
        <taxon>Bacteria</taxon>
        <taxon>Bacillati</taxon>
        <taxon>Bacillota</taxon>
        <taxon>Bacilli</taxon>
        <taxon>Lactobacillales</taxon>
        <taxon>Streptococcaceae</taxon>
        <taxon>Streptococcus</taxon>
    </lineage>
</organism>
<reference evidence="1 2" key="1">
    <citation type="submission" date="2019-05" db="EMBL/GenBank/DDBJ databases">
        <authorList>
            <consortium name="Pathogen Informatics"/>
        </authorList>
    </citation>
    <scope>NUCLEOTIDE SEQUENCE [LARGE SCALE GENOMIC DNA]</scope>
    <source>
        <strain evidence="1 2">NCTC10924</strain>
    </source>
</reference>
<name>A0A4V0H2U9_STRPO</name>
<evidence type="ECO:0000313" key="2">
    <source>
        <dbReference type="Proteomes" id="UP000306241"/>
    </source>
</evidence>
<gene>
    <name evidence="1" type="ORF">NCTC10924_00186</name>
</gene>
<dbReference type="EMBL" id="LR594052">
    <property type="protein sequence ID" value="VTT41508.1"/>
    <property type="molecule type" value="Genomic_DNA"/>
</dbReference>
<dbReference type="Gene3D" id="1.10.8.290">
    <property type="entry name" value="uncharacterized protein sp1917 domain"/>
    <property type="match status" value="1"/>
</dbReference>
<protein>
    <submittedName>
        <fullName evidence="1">Lin0147</fullName>
    </submittedName>
</protein>
<dbReference type="Proteomes" id="UP000306241">
    <property type="component" value="Chromosome"/>
</dbReference>
<dbReference type="RefSeq" id="WP_093959156.1">
    <property type="nucleotide sequence ID" value="NZ_FZQN01000004.1"/>
</dbReference>
<dbReference type="InterPro" id="IPR014580">
    <property type="entry name" value="UCP033199"/>
</dbReference>
<sequence length="118" mass="13392">MSHSIFQMSFQSVYQALVAKVERKGGHGQDVDRLIAWLMGYSNEEIAELKKSDVTYGDFLNQAPSYNPHRQNITGKICGIQIETIADDQMQKLRQLDKLVDWLAKGKTSEQVIAKYEG</sequence>
<proteinExistence type="predicted"/>
<dbReference type="OrthoDB" id="3192540at2"/>